<proteinExistence type="predicted"/>
<dbReference type="NCBIfam" id="TIGR02532">
    <property type="entry name" value="IV_pilin_GFxxxE"/>
    <property type="match status" value="1"/>
</dbReference>
<dbReference type="RefSeq" id="WP_236254548.1">
    <property type="nucleotide sequence ID" value="NZ_CP036280.1"/>
</dbReference>
<dbReference type="Gene3D" id="3.30.700.10">
    <property type="entry name" value="Glycoprotein, Type 4 Pilin"/>
    <property type="match status" value="1"/>
</dbReference>
<name>A0A518BU26_9BACT</name>
<dbReference type="PANTHER" id="PTHR30093:SF2">
    <property type="entry name" value="TYPE II SECRETION SYSTEM PROTEIN H"/>
    <property type="match status" value="1"/>
</dbReference>
<dbReference type="Proteomes" id="UP000320386">
    <property type="component" value="Chromosome"/>
</dbReference>
<dbReference type="SUPFAM" id="SSF54523">
    <property type="entry name" value="Pili subunits"/>
    <property type="match status" value="1"/>
</dbReference>
<dbReference type="AlphaFoldDB" id="A0A518BU26"/>
<dbReference type="InterPro" id="IPR045584">
    <property type="entry name" value="Pilin-like"/>
</dbReference>
<feature type="transmembrane region" description="Helical" evidence="1">
    <location>
        <begin position="12"/>
        <end position="33"/>
    </location>
</feature>
<evidence type="ECO:0000313" key="2">
    <source>
        <dbReference type="EMBL" id="QDU70464.1"/>
    </source>
</evidence>
<dbReference type="InterPro" id="IPR012902">
    <property type="entry name" value="N_methyl_site"/>
</dbReference>
<reference evidence="2 3" key="1">
    <citation type="submission" date="2019-02" db="EMBL/GenBank/DDBJ databases">
        <title>Deep-cultivation of Planctomycetes and their phenomic and genomic characterization uncovers novel biology.</title>
        <authorList>
            <person name="Wiegand S."/>
            <person name="Jogler M."/>
            <person name="Boedeker C."/>
            <person name="Pinto D."/>
            <person name="Vollmers J."/>
            <person name="Rivas-Marin E."/>
            <person name="Kohn T."/>
            <person name="Peeters S.H."/>
            <person name="Heuer A."/>
            <person name="Rast P."/>
            <person name="Oberbeckmann S."/>
            <person name="Bunk B."/>
            <person name="Jeske O."/>
            <person name="Meyerdierks A."/>
            <person name="Storesund J.E."/>
            <person name="Kallscheuer N."/>
            <person name="Luecker S."/>
            <person name="Lage O.M."/>
            <person name="Pohl T."/>
            <person name="Merkel B.J."/>
            <person name="Hornburger P."/>
            <person name="Mueller R.-W."/>
            <person name="Bruemmer F."/>
            <person name="Labrenz M."/>
            <person name="Spormann A.M."/>
            <person name="Op den Camp H."/>
            <person name="Overmann J."/>
            <person name="Amann R."/>
            <person name="Jetten M.S.M."/>
            <person name="Mascher T."/>
            <person name="Medema M.H."/>
            <person name="Devos D.P."/>
            <person name="Kaster A.-K."/>
            <person name="Ovreas L."/>
            <person name="Rohde M."/>
            <person name="Galperin M.Y."/>
            <person name="Jogler C."/>
        </authorList>
    </citation>
    <scope>NUCLEOTIDE SEQUENCE [LARGE SCALE GENOMIC DNA]</scope>
    <source>
        <strain evidence="2 3">Pan265</strain>
    </source>
</reference>
<dbReference type="Pfam" id="PF07963">
    <property type="entry name" value="N_methyl"/>
    <property type="match status" value="1"/>
</dbReference>
<protein>
    <recommendedName>
        <fullName evidence="4">Type II secretion system protein G</fullName>
    </recommendedName>
</protein>
<dbReference type="EMBL" id="CP036280">
    <property type="protein sequence ID" value="QDU70464.1"/>
    <property type="molecule type" value="Genomic_DNA"/>
</dbReference>
<accession>A0A518BU26</accession>
<dbReference type="KEGG" id="mcad:Pan265_02920"/>
<dbReference type="PROSITE" id="PS00409">
    <property type="entry name" value="PROKAR_NTER_METHYL"/>
    <property type="match status" value="1"/>
</dbReference>
<keyword evidence="3" id="KW-1185">Reference proteome</keyword>
<evidence type="ECO:0008006" key="4">
    <source>
        <dbReference type="Google" id="ProtNLM"/>
    </source>
</evidence>
<dbReference type="PANTHER" id="PTHR30093">
    <property type="entry name" value="GENERAL SECRETION PATHWAY PROTEIN G"/>
    <property type="match status" value="1"/>
</dbReference>
<keyword evidence="1" id="KW-0472">Membrane</keyword>
<gene>
    <name evidence="2" type="ORF">Pan265_02920</name>
</gene>
<organism evidence="2 3">
    <name type="scientific">Mucisphaera calidilacus</name>
    <dbReference type="NCBI Taxonomy" id="2527982"/>
    <lineage>
        <taxon>Bacteria</taxon>
        <taxon>Pseudomonadati</taxon>
        <taxon>Planctomycetota</taxon>
        <taxon>Phycisphaerae</taxon>
        <taxon>Phycisphaerales</taxon>
        <taxon>Phycisphaeraceae</taxon>
        <taxon>Mucisphaera</taxon>
    </lineage>
</organism>
<evidence type="ECO:0000313" key="3">
    <source>
        <dbReference type="Proteomes" id="UP000320386"/>
    </source>
</evidence>
<keyword evidence="1" id="KW-0812">Transmembrane</keyword>
<sequence length="263" mass="28989">MRQSQGFTLIELLVVISIIALLIGILLPALGAARGSARQMKCLSNQRQVGVVLRVYAMDYDNVLLAPIGLPSQPPAPILRWSWFLQQTDYISDNEASMVFCPADTSELHPDEVAKGTTRSELGGSFFYNGDLYQNRNLDTNSAPIPGFDNSALTVKIPNGGSFDDLRSSSQYANLWDGAFPLIHINTGGWRPQRFTYASPLPETPYQPARDNALPDPERHRGSGDFLFADGHAASYQPEDITDKYIRWDNVDSDIVNGVTGPQ</sequence>
<evidence type="ECO:0000256" key="1">
    <source>
        <dbReference type="SAM" id="Phobius"/>
    </source>
</evidence>
<keyword evidence="1" id="KW-1133">Transmembrane helix</keyword>